<dbReference type="PANTHER" id="PTHR13298:SF11">
    <property type="entry name" value="RAPAMYCIN-INSENSITIVE COMPANION OF MTOR"/>
    <property type="match status" value="1"/>
</dbReference>
<dbReference type="PANTHER" id="PTHR13298">
    <property type="entry name" value="CYTOSOLIC REGULATOR PIANISSIMO"/>
    <property type="match status" value="1"/>
</dbReference>
<protein>
    <submittedName>
        <fullName evidence="2">Uncharacterized protein</fullName>
    </submittedName>
</protein>
<feature type="compositionally biased region" description="Polar residues" evidence="1">
    <location>
        <begin position="276"/>
        <end position="291"/>
    </location>
</feature>
<feature type="compositionally biased region" description="Low complexity" evidence="1">
    <location>
        <begin position="264"/>
        <end position="275"/>
    </location>
</feature>
<feature type="region of interest" description="Disordered" evidence="1">
    <location>
        <begin position="263"/>
        <end position="291"/>
    </location>
</feature>
<proteinExistence type="predicted"/>
<reference evidence="2" key="1">
    <citation type="submission" date="2020-11" db="EMBL/GenBank/DDBJ databases">
        <authorList>
            <person name="Tran Van P."/>
        </authorList>
    </citation>
    <scope>NUCLEOTIDE SEQUENCE</scope>
</reference>
<organism evidence="2">
    <name type="scientific">Timema douglasi</name>
    <name type="common">Walking stick</name>
    <dbReference type="NCBI Taxonomy" id="61478"/>
    <lineage>
        <taxon>Eukaryota</taxon>
        <taxon>Metazoa</taxon>
        <taxon>Ecdysozoa</taxon>
        <taxon>Arthropoda</taxon>
        <taxon>Hexapoda</taxon>
        <taxon>Insecta</taxon>
        <taxon>Pterygota</taxon>
        <taxon>Neoptera</taxon>
        <taxon>Polyneoptera</taxon>
        <taxon>Phasmatodea</taxon>
        <taxon>Timematodea</taxon>
        <taxon>Timematoidea</taxon>
        <taxon>Timematidae</taxon>
        <taxon>Timema</taxon>
    </lineage>
</organism>
<feature type="region of interest" description="Disordered" evidence="1">
    <location>
        <begin position="532"/>
        <end position="552"/>
    </location>
</feature>
<dbReference type="EMBL" id="OA586314">
    <property type="protein sequence ID" value="CAD7206758.1"/>
    <property type="molecule type" value="Genomic_DNA"/>
</dbReference>
<accession>A0A7R8VZ62</accession>
<evidence type="ECO:0000256" key="1">
    <source>
        <dbReference type="SAM" id="MobiDB-lite"/>
    </source>
</evidence>
<dbReference type="InterPro" id="IPR028268">
    <property type="entry name" value="Pianissimo_fam"/>
</dbReference>
<name>A0A7R8VZ62_TIMDO</name>
<dbReference type="GO" id="GO:0038203">
    <property type="term" value="P:TORC2 signaling"/>
    <property type="evidence" value="ECO:0007669"/>
    <property type="project" value="TreeGrafter"/>
</dbReference>
<dbReference type="GO" id="GO:0031932">
    <property type="term" value="C:TORC2 complex"/>
    <property type="evidence" value="ECO:0007669"/>
    <property type="project" value="InterPro"/>
</dbReference>
<gene>
    <name evidence="2" type="ORF">TDIB3V08_LOCUS12907</name>
</gene>
<dbReference type="GO" id="GO:0043539">
    <property type="term" value="F:protein serine/threonine kinase activator activity"/>
    <property type="evidence" value="ECO:0007669"/>
    <property type="project" value="TreeGrafter"/>
</dbReference>
<evidence type="ECO:0000313" key="2">
    <source>
        <dbReference type="EMBL" id="CAD7206758.1"/>
    </source>
</evidence>
<sequence length="552" mass="59017">MCLVSMTCLVTDTDSSVGGGDSPVLVPRRRKSHSTGSGALGLTPGGSLESNTSLDAGSSLPAEEQGMLLSKSLTRKQILRHVGRMSNPVWGKQSRQALLQLKQKFPSSFQDVCLYSEVCHRMSVASYRLVARRFIQELFLDLTFDMVRSCSSNYLIILGPRQRRGSGLGRVRTIIDRACLFQLYDEPASILQMETTSVATSSAQPTSSSTLHSASAPIGQEVTEVPTGRCSALVKSPPLEVVREEAPSLESCAYSVLSVEGVGSSRQSNRSTRTNLVSSSEDTSKVSPNYNISNLNSSSGLVGETTKISSDRIATDTDILSSPFLIAEDINKNTLESISCRYLNKDQSSSCSNPGSVELTVGTKPRTLSRAKEVNTLKLLETNKPRPTMKSKHLESLYEFESAINTVVRTKNLDNVGVGVNNVRNVSGDSCVVDSGVSEERCVVVDLTGAGDGSSEARNVKVPLLVITTTTFIAPVFDNTATCVVSNPSPQGAPRNRKLATSLPPNISTLAKTSSNLVPTCIASTVAKNVDEIPVLPPSESSPESQTKSGEK</sequence>
<dbReference type="GO" id="GO:0051897">
    <property type="term" value="P:positive regulation of phosphatidylinositol 3-kinase/protein kinase B signal transduction"/>
    <property type="evidence" value="ECO:0007669"/>
    <property type="project" value="TreeGrafter"/>
</dbReference>
<feature type="region of interest" description="Disordered" evidence="1">
    <location>
        <begin position="15"/>
        <end position="59"/>
    </location>
</feature>
<dbReference type="AlphaFoldDB" id="A0A7R8VZ62"/>